<sequence>MLELYQFDLSVKIALLFSGIYLYVGMLTGVWKYYQIAHSEQARAHYYVDIAHRSSLLYAPATLILAVLAHFSVWNEWVNFWCVIINIVFFSFSIISYILHGILKDTSNQFKEPHQIGTWTLPRICMRLAMLSLIFAELAGTGLLLLGLALNLMP</sequence>
<organism evidence="2 3">
    <name type="scientific">Acinetobacter shaoyimingii</name>
    <dbReference type="NCBI Taxonomy" id="2715164"/>
    <lineage>
        <taxon>Bacteria</taxon>
        <taxon>Pseudomonadati</taxon>
        <taxon>Pseudomonadota</taxon>
        <taxon>Gammaproteobacteria</taxon>
        <taxon>Moraxellales</taxon>
        <taxon>Moraxellaceae</taxon>
        <taxon>Acinetobacter</taxon>
    </lineage>
</organism>
<proteinExistence type="predicted"/>
<dbReference type="EMBL" id="CP049801">
    <property type="protein sequence ID" value="QIO07460.1"/>
    <property type="molecule type" value="Genomic_DNA"/>
</dbReference>
<keyword evidence="1" id="KW-0472">Membrane</keyword>
<name>A0A6G8S037_9GAMM</name>
<protein>
    <recommendedName>
        <fullName evidence="4">Integral membrane protein</fullName>
    </recommendedName>
</protein>
<evidence type="ECO:0000313" key="2">
    <source>
        <dbReference type="EMBL" id="QIO07460.1"/>
    </source>
</evidence>
<reference evidence="2 3" key="1">
    <citation type="submission" date="2020-03" db="EMBL/GenBank/DDBJ databases">
        <authorList>
            <person name="Zhu W."/>
        </authorList>
    </citation>
    <scope>NUCLEOTIDE SEQUENCE [LARGE SCALE GENOMIC DNA]</scope>
    <source>
        <strain evidence="2 3">323-1</strain>
    </source>
</reference>
<keyword evidence="1" id="KW-1133">Transmembrane helix</keyword>
<feature type="transmembrane region" description="Helical" evidence="1">
    <location>
        <begin position="78"/>
        <end position="103"/>
    </location>
</feature>
<feature type="transmembrane region" description="Helical" evidence="1">
    <location>
        <begin position="55"/>
        <end position="72"/>
    </location>
</feature>
<keyword evidence="3" id="KW-1185">Reference proteome</keyword>
<keyword evidence="1" id="KW-0812">Transmembrane</keyword>
<feature type="transmembrane region" description="Helical" evidence="1">
    <location>
        <begin position="13"/>
        <end position="34"/>
    </location>
</feature>
<dbReference type="Proteomes" id="UP000502297">
    <property type="component" value="Chromosome"/>
</dbReference>
<evidence type="ECO:0000256" key="1">
    <source>
        <dbReference type="SAM" id="Phobius"/>
    </source>
</evidence>
<evidence type="ECO:0000313" key="3">
    <source>
        <dbReference type="Proteomes" id="UP000502297"/>
    </source>
</evidence>
<dbReference type="AlphaFoldDB" id="A0A6G8S037"/>
<gene>
    <name evidence="2" type="ORF">G8E00_06880</name>
</gene>
<evidence type="ECO:0008006" key="4">
    <source>
        <dbReference type="Google" id="ProtNLM"/>
    </source>
</evidence>
<dbReference type="KEGG" id="asha:G8E00_06880"/>
<accession>A0A6G8S037</accession>
<feature type="transmembrane region" description="Helical" evidence="1">
    <location>
        <begin position="124"/>
        <end position="150"/>
    </location>
</feature>